<dbReference type="KEGG" id="sseo:D0Z67_15540"/>
<gene>
    <name evidence="1" type="ORF">D0Z67_15540</name>
</gene>
<evidence type="ECO:0000313" key="1">
    <source>
        <dbReference type="EMBL" id="QBJ91560.1"/>
    </source>
</evidence>
<accession>A0A4P6TVX8</accession>
<dbReference type="STRING" id="73044.GCA_000725795_00012"/>
<reference evidence="1 2" key="1">
    <citation type="submission" date="2018-08" db="EMBL/GenBank/DDBJ databases">
        <title>The complete genome sequence of Streptomyces seoulensis, a pioneer strain for nickel superoxide dismutase discovery.</title>
        <authorList>
            <person name="Shin J."/>
            <person name="Lee J.-S."/>
            <person name="Lee E.-J."/>
            <person name="Youn H.-D."/>
        </authorList>
    </citation>
    <scope>NUCLEOTIDE SEQUENCE [LARGE SCALE GENOMIC DNA]</scope>
    <source>
        <strain evidence="1 2">KCTC 9819</strain>
    </source>
</reference>
<name>A0A4P6TVX8_STRSO</name>
<keyword evidence="2" id="KW-1185">Reference proteome</keyword>
<dbReference type="OrthoDB" id="4248138at2"/>
<protein>
    <submittedName>
        <fullName evidence="1">Uncharacterized protein</fullName>
    </submittedName>
</protein>
<sequence>MSSDREMCGGPYGEVSECGDPAVFEVRRHDRSSLPVCPLHLGPSLLMGSGVLWPPEISLVARP</sequence>
<dbReference type="AlphaFoldDB" id="A0A4P6TVX8"/>
<proteinExistence type="predicted"/>
<evidence type="ECO:0000313" key="2">
    <source>
        <dbReference type="Proteomes" id="UP000292547"/>
    </source>
</evidence>
<dbReference type="EMBL" id="CP032229">
    <property type="protein sequence ID" value="QBJ91560.1"/>
    <property type="molecule type" value="Genomic_DNA"/>
</dbReference>
<dbReference type="Proteomes" id="UP000292547">
    <property type="component" value="Chromosome"/>
</dbReference>
<dbReference type="RefSeq" id="WP_031178907.1">
    <property type="nucleotide sequence ID" value="NZ_JBEXOA010000006.1"/>
</dbReference>
<organism evidence="1 2">
    <name type="scientific">Streptomyces seoulensis</name>
    <dbReference type="NCBI Taxonomy" id="73044"/>
    <lineage>
        <taxon>Bacteria</taxon>
        <taxon>Bacillati</taxon>
        <taxon>Actinomycetota</taxon>
        <taxon>Actinomycetes</taxon>
        <taxon>Kitasatosporales</taxon>
        <taxon>Streptomycetaceae</taxon>
        <taxon>Streptomyces</taxon>
    </lineage>
</organism>